<dbReference type="CDD" id="cd00315">
    <property type="entry name" value="Cyt_C5_DNA_methylase"/>
    <property type="match status" value="1"/>
</dbReference>
<dbReference type="InterPro" id="IPR001525">
    <property type="entry name" value="C5_MeTfrase"/>
</dbReference>
<keyword evidence="2 6" id="KW-0808">Transferase</keyword>
<comment type="caution">
    <text evidence="9">The sequence shown here is derived from an EMBL/GenBank/DDBJ whole genome shotgun (WGS) entry which is preliminary data.</text>
</comment>
<dbReference type="GO" id="GO:0003886">
    <property type="term" value="F:DNA (cytosine-5-)-methyltransferase activity"/>
    <property type="evidence" value="ECO:0007669"/>
    <property type="project" value="UniProtKB-EC"/>
</dbReference>
<dbReference type="InterPro" id="IPR018117">
    <property type="entry name" value="C5_DNA_meth_AS"/>
</dbReference>
<evidence type="ECO:0000313" key="9">
    <source>
        <dbReference type="EMBL" id="MFC3155699.1"/>
    </source>
</evidence>
<keyword evidence="1 6" id="KW-0489">Methyltransferase</keyword>
<evidence type="ECO:0000256" key="7">
    <source>
        <dbReference type="RuleBase" id="RU000416"/>
    </source>
</evidence>
<keyword evidence="3 6" id="KW-0949">S-adenosyl-L-methionine</keyword>
<protein>
    <recommendedName>
        <fullName evidence="8">Cytosine-specific methyltransferase</fullName>
        <ecNumber evidence="8">2.1.1.37</ecNumber>
    </recommendedName>
</protein>
<dbReference type="Gene3D" id="3.90.120.30">
    <property type="match status" value="1"/>
</dbReference>
<dbReference type="Gene3D" id="3.40.50.150">
    <property type="entry name" value="Vaccinia Virus protein VP39"/>
    <property type="match status" value="1"/>
</dbReference>
<dbReference type="EC" id="2.1.1.37" evidence="8"/>
<keyword evidence="4" id="KW-0680">Restriction system</keyword>
<evidence type="ECO:0000256" key="8">
    <source>
        <dbReference type="RuleBase" id="RU000417"/>
    </source>
</evidence>
<dbReference type="Proteomes" id="UP001595548">
    <property type="component" value="Unassembled WGS sequence"/>
</dbReference>
<dbReference type="NCBIfam" id="TIGR00675">
    <property type="entry name" value="dcm"/>
    <property type="match status" value="1"/>
</dbReference>
<comment type="catalytic activity">
    <reaction evidence="5 8">
        <text>a 2'-deoxycytidine in DNA + S-adenosyl-L-methionine = a 5-methyl-2'-deoxycytidine in DNA + S-adenosyl-L-homocysteine + H(+)</text>
        <dbReference type="Rhea" id="RHEA:13681"/>
        <dbReference type="Rhea" id="RHEA-COMP:11369"/>
        <dbReference type="Rhea" id="RHEA-COMP:11370"/>
        <dbReference type="ChEBI" id="CHEBI:15378"/>
        <dbReference type="ChEBI" id="CHEBI:57856"/>
        <dbReference type="ChEBI" id="CHEBI:59789"/>
        <dbReference type="ChEBI" id="CHEBI:85452"/>
        <dbReference type="ChEBI" id="CHEBI:85454"/>
        <dbReference type="EC" id="2.1.1.37"/>
    </reaction>
</comment>
<evidence type="ECO:0000256" key="6">
    <source>
        <dbReference type="PROSITE-ProRule" id="PRU01016"/>
    </source>
</evidence>
<organism evidence="9 10">
    <name type="scientific">Gilvimarinus japonicus</name>
    <dbReference type="NCBI Taxonomy" id="1796469"/>
    <lineage>
        <taxon>Bacteria</taxon>
        <taxon>Pseudomonadati</taxon>
        <taxon>Pseudomonadota</taxon>
        <taxon>Gammaproteobacteria</taxon>
        <taxon>Cellvibrionales</taxon>
        <taxon>Cellvibrionaceae</taxon>
        <taxon>Gilvimarinus</taxon>
    </lineage>
</organism>
<reference evidence="10" key="1">
    <citation type="journal article" date="2019" name="Int. J. Syst. Evol. Microbiol.">
        <title>The Global Catalogue of Microorganisms (GCM) 10K type strain sequencing project: providing services to taxonomists for standard genome sequencing and annotation.</title>
        <authorList>
            <consortium name="The Broad Institute Genomics Platform"/>
            <consortium name="The Broad Institute Genome Sequencing Center for Infectious Disease"/>
            <person name="Wu L."/>
            <person name="Ma J."/>
        </authorList>
    </citation>
    <scope>NUCLEOTIDE SEQUENCE [LARGE SCALE GENOMIC DNA]</scope>
    <source>
        <strain evidence="10">KCTC 52141</strain>
    </source>
</reference>
<sequence>MNNVQKLAKLHALIGEDQLSELLGVTVKTLKNWLKEESIPKESTVSAKFDQILTSIARPSVSDDAGFTFIDLFAGVGGLRRGFESIGGKCVFTSEWDKYSQKTYRANYQDHHPVVGDITKVGTDLIPSHDVLLAGFPCQPFSLAGVSKKNSLGRAHGFQCDTQGTLFFDVERIIQAKRPKAFLLENVKNLTSHDKGNTFKVIIHTLQEKLGYKIHYHVVDANGFVPQHRQRIFIVGFREDVPFEWSDFVHPGRGTVTMKDILHPENGSELAEPPYTEGPQAKVSGDFVISTKLWTYLKDYKKKHEAKGNGFGYGLVTEKDTARTMSARYHKDGAEILISRGGRKNPRRLTPREAARLMGYPDSHVIPVSNTQAYRQFGNSVVVPVINEIARIMAPHITHLVDKERGNQNSEPDLWQIA</sequence>
<dbReference type="InterPro" id="IPR031303">
    <property type="entry name" value="C5_meth_CS"/>
</dbReference>
<dbReference type="PANTHER" id="PTHR46098:SF1">
    <property type="entry name" value="TRNA (CYTOSINE(38)-C(5))-METHYLTRANSFERASE"/>
    <property type="match status" value="1"/>
</dbReference>
<dbReference type="PRINTS" id="PR00105">
    <property type="entry name" value="C5METTRFRASE"/>
</dbReference>
<evidence type="ECO:0000256" key="4">
    <source>
        <dbReference type="ARBA" id="ARBA00022747"/>
    </source>
</evidence>
<gene>
    <name evidence="9" type="primary">dcm</name>
    <name evidence="9" type="ORF">ACFOEB_10850</name>
</gene>
<evidence type="ECO:0000256" key="5">
    <source>
        <dbReference type="ARBA" id="ARBA00047422"/>
    </source>
</evidence>
<keyword evidence="10" id="KW-1185">Reference proteome</keyword>
<dbReference type="Pfam" id="PF00145">
    <property type="entry name" value="DNA_methylase"/>
    <property type="match status" value="1"/>
</dbReference>
<dbReference type="InterPro" id="IPR029063">
    <property type="entry name" value="SAM-dependent_MTases_sf"/>
</dbReference>
<comment type="similarity">
    <text evidence="6 7">Belongs to the class I-like SAM-binding methyltransferase superfamily. C5-methyltransferase family.</text>
</comment>
<dbReference type="PROSITE" id="PS00094">
    <property type="entry name" value="C5_MTASE_1"/>
    <property type="match status" value="1"/>
</dbReference>
<evidence type="ECO:0000256" key="3">
    <source>
        <dbReference type="ARBA" id="ARBA00022691"/>
    </source>
</evidence>
<accession>A0ABV7HP70</accession>
<dbReference type="GO" id="GO:0032259">
    <property type="term" value="P:methylation"/>
    <property type="evidence" value="ECO:0007669"/>
    <property type="project" value="UniProtKB-KW"/>
</dbReference>
<dbReference type="RefSeq" id="WP_382416541.1">
    <property type="nucleotide sequence ID" value="NZ_AP031500.1"/>
</dbReference>
<evidence type="ECO:0000256" key="2">
    <source>
        <dbReference type="ARBA" id="ARBA00022679"/>
    </source>
</evidence>
<evidence type="ECO:0000256" key="1">
    <source>
        <dbReference type="ARBA" id="ARBA00022603"/>
    </source>
</evidence>
<dbReference type="PROSITE" id="PS51679">
    <property type="entry name" value="SAM_MT_C5"/>
    <property type="match status" value="1"/>
</dbReference>
<evidence type="ECO:0000313" key="10">
    <source>
        <dbReference type="Proteomes" id="UP001595548"/>
    </source>
</evidence>
<proteinExistence type="inferred from homology"/>
<name>A0ABV7HP70_9GAMM</name>
<dbReference type="EMBL" id="JBHRTL010000006">
    <property type="protein sequence ID" value="MFC3155699.1"/>
    <property type="molecule type" value="Genomic_DNA"/>
</dbReference>
<dbReference type="SUPFAM" id="SSF53335">
    <property type="entry name" value="S-adenosyl-L-methionine-dependent methyltransferases"/>
    <property type="match status" value="1"/>
</dbReference>
<dbReference type="PANTHER" id="PTHR46098">
    <property type="entry name" value="TRNA (CYTOSINE(38)-C(5))-METHYLTRANSFERASE"/>
    <property type="match status" value="1"/>
</dbReference>
<dbReference type="PROSITE" id="PS00095">
    <property type="entry name" value="C5_MTASE_2"/>
    <property type="match status" value="1"/>
</dbReference>
<dbReference type="InterPro" id="IPR050750">
    <property type="entry name" value="C5-MTase"/>
</dbReference>
<feature type="active site" evidence="6">
    <location>
        <position position="138"/>
    </location>
</feature>